<keyword evidence="6" id="KW-0418">Kinase</keyword>
<dbReference type="SUPFAM" id="SSF55785">
    <property type="entry name" value="PYP-like sensor domain (PAS domain)"/>
    <property type="match status" value="1"/>
</dbReference>
<dbReference type="GO" id="GO:0005524">
    <property type="term" value="F:ATP binding"/>
    <property type="evidence" value="ECO:0007669"/>
    <property type="project" value="UniProtKB-KW"/>
</dbReference>
<dbReference type="Gene3D" id="3.30.450.20">
    <property type="entry name" value="PAS domain"/>
    <property type="match status" value="1"/>
</dbReference>
<dbReference type="EC" id="2.7.13.3" evidence="2"/>
<dbReference type="SUPFAM" id="SSF55874">
    <property type="entry name" value="ATPase domain of HSP90 chaperone/DNA topoisomerase II/histidine kinase"/>
    <property type="match status" value="1"/>
</dbReference>
<dbReference type="Proteomes" id="UP000192343">
    <property type="component" value="Unassembled WGS sequence"/>
</dbReference>
<dbReference type="InterPro" id="IPR036890">
    <property type="entry name" value="HATPase_C_sf"/>
</dbReference>
<reference evidence="11 12" key="1">
    <citation type="submission" date="2017-03" db="EMBL/GenBank/DDBJ databases">
        <title>Draft Genome sequence of Marispirochaeta sp. strain JC444.</title>
        <authorList>
            <person name="Shivani Y."/>
            <person name="Subhash Y."/>
            <person name="Sasikala C."/>
            <person name="Ramana C."/>
        </authorList>
    </citation>
    <scope>NUCLEOTIDE SEQUENCE [LARGE SCALE GENOMIC DNA]</scope>
    <source>
        <strain evidence="11 12">JC444</strain>
    </source>
</reference>
<protein>
    <recommendedName>
        <fullName evidence="2">histidine kinase</fullName>
        <ecNumber evidence="2">2.7.13.3</ecNumber>
    </recommendedName>
</protein>
<keyword evidence="3" id="KW-0597">Phosphoprotein</keyword>
<keyword evidence="12" id="KW-1185">Reference proteome</keyword>
<gene>
    <name evidence="11" type="ORF">B4O97_07595</name>
</gene>
<evidence type="ECO:0000256" key="4">
    <source>
        <dbReference type="ARBA" id="ARBA00022679"/>
    </source>
</evidence>
<dbReference type="InterPro" id="IPR011495">
    <property type="entry name" value="Sig_transdc_His_kin_sub2_dim/P"/>
</dbReference>
<keyword evidence="5" id="KW-0547">Nucleotide-binding</keyword>
<accession>A0A1Y1S0N0</accession>
<dbReference type="EMBL" id="MWQY01000007">
    <property type="protein sequence ID" value="ORC35924.1"/>
    <property type="molecule type" value="Genomic_DNA"/>
</dbReference>
<feature type="coiled-coil region" evidence="8">
    <location>
        <begin position="127"/>
        <end position="161"/>
    </location>
</feature>
<dbReference type="InterPro" id="IPR035965">
    <property type="entry name" value="PAS-like_dom_sf"/>
</dbReference>
<keyword evidence="4" id="KW-0808">Transferase</keyword>
<evidence type="ECO:0000256" key="1">
    <source>
        <dbReference type="ARBA" id="ARBA00000085"/>
    </source>
</evidence>
<evidence type="ECO:0000256" key="7">
    <source>
        <dbReference type="ARBA" id="ARBA00022840"/>
    </source>
</evidence>
<dbReference type="Pfam" id="PF08448">
    <property type="entry name" value="PAS_4"/>
    <property type="match status" value="1"/>
</dbReference>
<dbReference type="InterPro" id="IPR013656">
    <property type="entry name" value="PAS_4"/>
</dbReference>
<dbReference type="NCBIfam" id="TIGR00229">
    <property type="entry name" value="sensory_box"/>
    <property type="match status" value="1"/>
</dbReference>
<dbReference type="PANTHER" id="PTHR41523">
    <property type="entry name" value="TWO-COMPONENT SYSTEM SENSOR PROTEIN"/>
    <property type="match status" value="1"/>
</dbReference>
<evidence type="ECO:0000259" key="9">
    <source>
        <dbReference type="Pfam" id="PF07568"/>
    </source>
</evidence>
<feature type="domain" description="PAS fold-4" evidence="10">
    <location>
        <begin position="6"/>
        <end position="121"/>
    </location>
</feature>
<dbReference type="RefSeq" id="WP_083049725.1">
    <property type="nucleotide sequence ID" value="NZ_MWQY01000007.1"/>
</dbReference>
<comment type="caution">
    <text evidence="11">The sequence shown here is derived from an EMBL/GenBank/DDBJ whole genome shotgun (WGS) entry which is preliminary data.</text>
</comment>
<proteinExistence type="predicted"/>
<sequence>MDYSIFDRIPLGICLMDRDFTVRGWNICMQDWTGITLEEIRDQDIRSFFPLFNREIYASRLKLLFNGGPPAIFSPQLHAGLFPSRKQGMPPQVHHITVSSINTDKGEVLALFAVQDVTREHNRSAELRRLHQLAREEIVQRKKAEEELTEALDQNRALLRENQHRIKNNLATLISLLELQKNNLFDPRDEEILTLLINRVYSIQRVHKHLSENADTPDIRLDAYLKDLTENMINAAAAEEKEKRPEVRIHADPVELKIKTAIPVGMIIAELITNSLKHSFGSSRETQNTISISTRLDTRGMLTLRYRDSGNTGGEPREGGLGIRLNEAFADQLGGSLRREPEMGNVTVLEFPLKQQ</sequence>
<feature type="domain" description="Signal transduction histidine kinase subgroup 2 dimerisation and phosphoacceptor" evidence="9">
    <location>
        <begin position="161"/>
        <end position="235"/>
    </location>
</feature>
<evidence type="ECO:0000256" key="6">
    <source>
        <dbReference type="ARBA" id="ARBA00022777"/>
    </source>
</evidence>
<dbReference type="Gene3D" id="3.30.565.10">
    <property type="entry name" value="Histidine kinase-like ATPase, C-terminal domain"/>
    <property type="match status" value="1"/>
</dbReference>
<evidence type="ECO:0000256" key="3">
    <source>
        <dbReference type="ARBA" id="ARBA00022553"/>
    </source>
</evidence>
<keyword evidence="7" id="KW-0067">ATP-binding</keyword>
<evidence type="ECO:0000256" key="8">
    <source>
        <dbReference type="SAM" id="Coils"/>
    </source>
</evidence>
<organism evidence="11 12">
    <name type="scientific">Marispirochaeta aestuarii</name>
    <dbReference type="NCBI Taxonomy" id="1963862"/>
    <lineage>
        <taxon>Bacteria</taxon>
        <taxon>Pseudomonadati</taxon>
        <taxon>Spirochaetota</taxon>
        <taxon>Spirochaetia</taxon>
        <taxon>Spirochaetales</taxon>
        <taxon>Spirochaetaceae</taxon>
        <taxon>Marispirochaeta</taxon>
    </lineage>
</organism>
<evidence type="ECO:0000256" key="5">
    <source>
        <dbReference type="ARBA" id="ARBA00022741"/>
    </source>
</evidence>
<name>A0A1Y1S0N0_9SPIO</name>
<dbReference type="AlphaFoldDB" id="A0A1Y1S0N0"/>
<dbReference type="GO" id="GO:0004673">
    <property type="term" value="F:protein histidine kinase activity"/>
    <property type="evidence" value="ECO:0007669"/>
    <property type="project" value="UniProtKB-EC"/>
</dbReference>
<evidence type="ECO:0000313" key="11">
    <source>
        <dbReference type="EMBL" id="ORC35924.1"/>
    </source>
</evidence>
<dbReference type="PANTHER" id="PTHR41523:SF8">
    <property type="entry name" value="ETHYLENE RESPONSE SENSOR PROTEIN"/>
    <property type="match status" value="1"/>
</dbReference>
<evidence type="ECO:0000313" key="12">
    <source>
        <dbReference type="Proteomes" id="UP000192343"/>
    </source>
</evidence>
<comment type="catalytic activity">
    <reaction evidence="1">
        <text>ATP + protein L-histidine = ADP + protein N-phospho-L-histidine.</text>
        <dbReference type="EC" id="2.7.13.3"/>
    </reaction>
</comment>
<dbReference type="InterPro" id="IPR000014">
    <property type="entry name" value="PAS"/>
</dbReference>
<keyword evidence="8" id="KW-0175">Coiled coil</keyword>
<dbReference type="OrthoDB" id="9767435at2"/>
<dbReference type="Pfam" id="PF07568">
    <property type="entry name" value="HisKA_2"/>
    <property type="match status" value="1"/>
</dbReference>
<evidence type="ECO:0000259" key="10">
    <source>
        <dbReference type="Pfam" id="PF08448"/>
    </source>
</evidence>
<evidence type="ECO:0000256" key="2">
    <source>
        <dbReference type="ARBA" id="ARBA00012438"/>
    </source>
</evidence>
<dbReference type="STRING" id="1963862.B4O97_07595"/>